<evidence type="ECO:0000313" key="1">
    <source>
        <dbReference type="EMBL" id="GBN56143.1"/>
    </source>
</evidence>
<name>A0A4Y2PZ32_ARAVE</name>
<accession>A0A4Y2PZ32</accession>
<gene>
    <name evidence="1" type="ORF">AVEN_215295_1</name>
</gene>
<dbReference type="AlphaFoldDB" id="A0A4Y2PZ32"/>
<keyword evidence="2" id="KW-1185">Reference proteome</keyword>
<sequence>MVKLYCNGTRSVNGTVFNADIEPIVPEKGVEVHTVMENGSLLQLYHERWVHQDKRYIKDMFQKELGTSVHLGNKHCECIHRKAHRLPFGTMKKTTSPGELVSADVFGPFDFFISKEAFVS</sequence>
<dbReference type="OrthoDB" id="6434921at2759"/>
<organism evidence="1 2">
    <name type="scientific">Araneus ventricosus</name>
    <name type="common">Orbweaver spider</name>
    <name type="synonym">Epeira ventricosa</name>
    <dbReference type="NCBI Taxonomy" id="182803"/>
    <lineage>
        <taxon>Eukaryota</taxon>
        <taxon>Metazoa</taxon>
        <taxon>Ecdysozoa</taxon>
        <taxon>Arthropoda</taxon>
        <taxon>Chelicerata</taxon>
        <taxon>Arachnida</taxon>
        <taxon>Araneae</taxon>
        <taxon>Araneomorphae</taxon>
        <taxon>Entelegynae</taxon>
        <taxon>Araneoidea</taxon>
        <taxon>Araneidae</taxon>
        <taxon>Araneus</taxon>
    </lineage>
</organism>
<evidence type="ECO:0000313" key="2">
    <source>
        <dbReference type="Proteomes" id="UP000499080"/>
    </source>
</evidence>
<protein>
    <submittedName>
        <fullName evidence="1">Uncharacterized protein</fullName>
    </submittedName>
</protein>
<reference evidence="1 2" key="1">
    <citation type="journal article" date="2019" name="Sci. Rep.">
        <title>Orb-weaving spider Araneus ventricosus genome elucidates the spidroin gene catalogue.</title>
        <authorList>
            <person name="Kono N."/>
            <person name="Nakamura H."/>
            <person name="Ohtoshi R."/>
            <person name="Moran D.A.P."/>
            <person name="Shinohara A."/>
            <person name="Yoshida Y."/>
            <person name="Fujiwara M."/>
            <person name="Mori M."/>
            <person name="Tomita M."/>
            <person name="Arakawa K."/>
        </authorList>
    </citation>
    <scope>NUCLEOTIDE SEQUENCE [LARGE SCALE GENOMIC DNA]</scope>
</reference>
<proteinExistence type="predicted"/>
<comment type="caution">
    <text evidence="1">The sequence shown here is derived from an EMBL/GenBank/DDBJ whole genome shotgun (WGS) entry which is preliminary data.</text>
</comment>
<dbReference type="EMBL" id="BGPR01012457">
    <property type="protein sequence ID" value="GBN56143.1"/>
    <property type="molecule type" value="Genomic_DNA"/>
</dbReference>
<dbReference type="Proteomes" id="UP000499080">
    <property type="component" value="Unassembled WGS sequence"/>
</dbReference>